<keyword evidence="1" id="KW-0812">Transmembrane</keyword>
<accession>A0A2I1G1X2</accession>
<organism evidence="2 3">
    <name type="scientific">Rhizophagus irregularis</name>
    <dbReference type="NCBI Taxonomy" id="588596"/>
    <lineage>
        <taxon>Eukaryota</taxon>
        <taxon>Fungi</taxon>
        <taxon>Fungi incertae sedis</taxon>
        <taxon>Mucoromycota</taxon>
        <taxon>Glomeromycotina</taxon>
        <taxon>Glomeromycetes</taxon>
        <taxon>Glomerales</taxon>
        <taxon>Glomeraceae</taxon>
        <taxon>Rhizophagus</taxon>
    </lineage>
</organism>
<proteinExistence type="predicted"/>
<keyword evidence="3" id="KW-1185">Reference proteome</keyword>
<dbReference type="EMBL" id="LLXI01000110">
    <property type="protein sequence ID" value="PKY40629.1"/>
    <property type="molecule type" value="Genomic_DNA"/>
</dbReference>
<feature type="transmembrane region" description="Helical" evidence="1">
    <location>
        <begin position="12"/>
        <end position="32"/>
    </location>
</feature>
<gene>
    <name evidence="2" type="ORF">RhiirA4_13523</name>
</gene>
<keyword evidence="1" id="KW-0472">Membrane</keyword>
<name>A0A2I1G1X2_9GLOM</name>
<dbReference type="Proteomes" id="UP000234323">
    <property type="component" value="Unassembled WGS sequence"/>
</dbReference>
<evidence type="ECO:0000256" key="1">
    <source>
        <dbReference type="SAM" id="Phobius"/>
    </source>
</evidence>
<keyword evidence="1" id="KW-1133">Transmembrane helix</keyword>
<sequence>MKMQQKIMSLSIATVRSVMSLFIRVCTFLLVYNGKTWRRYDDLCIMKISFNLYQNVMGSQHCRRRKTHGTVIVVLHYHQMQYVAFCALIKMELFEK</sequence>
<comment type="caution">
    <text evidence="2">The sequence shown here is derived from an EMBL/GenBank/DDBJ whole genome shotgun (WGS) entry which is preliminary data.</text>
</comment>
<protein>
    <submittedName>
        <fullName evidence="2">Uncharacterized protein</fullName>
    </submittedName>
</protein>
<evidence type="ECO:0000313" key="3">
    <source>
        <dbReference type="Proteomes" id="UP000234323"/>
    </source>
</evidence>
<dbReference type="AlphaFoldDB" id="A0A2I1G1X2"/>
<reference evidence="2 3" key="1">
    <citation type="submission" date="2015-10" db="EMBL/GenBank/DDBJ databases">
        <title>Genome analyses suggest a sexual origin of heterokaryosis in a supposedly ancient asexual fungus.</title>
        <authorList>
            <person name="Ropars J."/>
            <person name="Sedzielewska K."/>
            <person name="Noel J."/>
            <person name="Charron P."/>
            <person name="Farinelli L."/>
            <person name="Marton T."/>
            <person name="Kruger M."/>
            <person name="Pelin A."/>
            <person name="Brachmann A."/>
            <person name="Corradi N."/>
        </authorList>
    </citation>
    <scope>NUCLEOTIDE SEQUENCE [LARGE SCALE GENOMIC DNA]</scope>
    <source>
        <strain evidence="2 3">A4</strain>
    </source>
</reference>
<evidence type="ECO:0000313" key="2">
    <source>
        <dbReference type="EMBL" id="PKY40629.1"/>
    </source>
</evidence>